<evidence type="ECO:0000313" key="2">
    <source>
        <dbReference type="EMBL" id="AKU37433.1"/>
    </source>
</evidence>
<dbReference type="RefSeq" id="YP_009163779.1">
    <property type="nucleotide sequence ID" value="NC_027778.1"/>
</dbReference>
<sequence length="959" mass="109912">MVSLNELKEKARALGIKGFSRLRKPELEARIAAFQQSALVTEFGSTAQCERANAHDVREVGEQEGVEDGTRAEICADLADIANEDARKKTTIENMSQCNRALKTVVVDKVIRSGQSPVDPSTGKTKTKPDLCNMLFAPRGVRSSNVIKTCIRKYSVNQLIDMCKTKNLIWHYPNTDKPLPKAQLCNLLFSDSSVPPVVAATGGSPPKVIKAKTVAGCIRTMPLIEVMQQCQARGIVTVDANGKKLKKKELCQKLYEAQSAAAPVAATSPVRRSVVVAATSPVRHQSPVVAAQTVQQPVAAEGPKHVDMAVQTSILLAKDDDETINLLSLRNMQELAMMRGIDPVDKETNKLRTKRELVVLLNNVTEDVNNMQPELPIVESFEDTARISGYADLQNKMLSHGFSIVQDGRLMTKLEMINYLSENTDFQDILEEEFTTRAWNYQKHHKVRFVNPFKLPAPQPIWTFQPLIHKTGKPWVLMPRHNSANTVAVDQAFGAYIAKTPRPYPEIWLADIMRYHIRSPVYIPFEDLIETMYPEDLPRHWRVNPNDVIIRQEFVPFQVKLCNTKDLWKEFEDLITANNEPPTEEQQKLVEKYQQKYNFTDLDFAEQRNRVPKIDLWERQEEFYYNFGVNGFDMDKVVDVNTVEVSKRYIDALTDTYLVRCEPDWKIIIRLGTEREIAETMQEQPSSMLLDFQRAELFPHEPVSPLPPSPSPKQLSPQRPLSPSYASSPLPVAIVQPTPPMPETTQSVDVPLAEFFQWEDQHYDFHTNWISEPIKNSKLVALMKHFQYPGVEHTTDMKEYLKKFTVRDFWELLNKIDPSGVVFKRPADIALFDGYLMALENMLDFIDTSTGRMRTPEEFREYVYRNPPQQSVQMRSLPRWDKVMKFIDQSLTHILNDRVARMEDLDDSQSYDIIQEIQEPVSTKGSDRLEELFTADEKESHVQDFMNEYNQRELTDWQN</sequence>
<feature type="compositionally biased region" description="Low complexity" evidence="1">
    <location>
        <begin position="712"/>
        <end position="725"/>
    </location>
</feature>
<dbReference type="EMBL" id="MN562489">
    <property type="protein sequence ID" value="QLI60691.1"/>
    <property type="molecule type" value="Genomic_DNA"/>
</dbReference>
<gene>
    <name evidence="2" type="ORF">SDDV_018</name>
</gene>
<evidence type="ECO:0000313" key="3">
    <source>
        <dbReference type="EMBL" id="QLI60691.1"/>
    </source>
</evidence>
<feature type="region of interest" description="Disordered" evidence="1">
    <location>
        <begin position="701"/>
        <end position="725"/>
    </location>
</feature>
<organism evidence="2 4">
    <name type="scientific">Scale drop disease virus</name>
    <dbReference type="NCBI Taxonomy" id="1697349"/>
    <lineage>
        <taxon>Viruses</taxon>
        <taxon>Varidnaviria</taxon>
        <taxon>Bamfordvirae</taxon>
        <taxon>Nucleocytoviricota</taxon>
        <taxon>Megaviricetes</taxon>
        <taxon>Pimascovirales</taxon>
        <taxon>Pimascovirales incertae sedis</taxon>
        <taxon>Iridoviridae</taxon>
        <taxon>Alphairidovirinae</taxon>
        <taxon>Megalocytivirus</taxon>
        <taxon>Megalocytivirus lates1</taxon>
    </lineage>
</organism>
<dbReference type="KEGG" id="vg:25479067"/>
<evidence type="ECO:0000256" key="1">
    <source>
        <dbReference type="SAM" id="MobiDB-lite"/>
    </source>
</evidence>
<dbReference type="EMBL" id="KR139659">
    <property type="protein sequence ID" value="AKU37433.1"/>
    <property type="molecule type" value="Genomic_DNA"/>
</dbReference>
<evidence type="ECO:0000313" key="5">
    <source>
        <dbReference type="Proteomes" id="UP000510602"/>
    </source>
</evidence>
<dbReference type="Proteomes" id="UP000510602">
    <property type="component" value="Segment"/>
</dbReference>
<proteinExistence type="predicted"/>
<protein>
    <submittedName>
        <fullName evidence="2">ORF_018L</fullName>
    </submittedName>
</protein>
<evidence type="ECO:0000313" key="4">
    <source>
        <dbReference type="Proteomes" id="UP000201485"/>
    </source>
</evidence>
<accession>A0A0K1L6Q6</accession>
<dbReference type="Proteomes" id="UP000201485">
    <property type="component" value="Segment"/>
</dbReference>
<feature type="compositionally biased region" description="Pro residues" evidence="1">
    <location>
        <begin position="702"/>
        <end position="711"/>
    </location>
</feature>
<keyword evidence="4" id="KW-1185">Reference proteome</keyword>
<reference evidence="2 4" key="1">
    <citation type="journal article" date="2015" name="PLoS Pathog.">
        <title>A Novel Virus Causes Scale Drop Disease in Lates calcarifer.</title>
        <authorList>
            <person name="de Groof A."/>
            <person name="Guelen L."/>
            <person name="Deijs M."/>
            <person name="van der Wal Y."/>
            <person name="Miyata M."/>
            <person name="Ng K.S."/>
            <person name="van Grinsven L."/>
            <person name="Simmelink B."/>
            <person name="Biermann Y."/>
            <person name="Grisez L."/>
            <person name="van Lent J."/>
            <person name="de Ronde A."/>
            <person name="Chang S.F."/>
            <person name="Schrier C."/>
            <person name="van der Hoek L."/>
        </authorList>
    </citation>
    <scope>NUCLEOTIDE SEQUENCE [LARGE SCALE GENOMIC DNA]</scope>
    <source>
        <strain evidence="2">C4575</strain>
    </source>
</reference>
<reference evidence="3 5" key="2">
    <citation type="submission" date="2019-10" db="EMBL/GenBank/DDBJ databases">
        <authorList>
            <person name="Kayansamruaj P."/>
        </authorList>
    </citation>
    <scope>NUCLEOTIDE SEQUENCE [LARGE SCALE GENOMIC DNA]</scope>
    <source>
        <strain evidence="3">SDDV_Thai_2019</strain>
    </source>
</reference>
<dbReference type="GeneID" id="25479067"/>
<name>A0A0K1L6Q6_9VIRU</name>